<organism evidence="2 3">
    <name type="scientific">Dorcoceras hygrometricum</name>
    <dbReference type="NCBI Taxonomy" id="472368"/>
    <lineage>
        <taxon>Eukaryota</taxon>
        <taxon>Viridiplantae</taxon>
        <taxon>Streptophyta</taxon>
        <taxon>Embryophyta</taxon>
        <taxon>Tracheophyta</taxon>
        <taxon>Spermatophyta</taxon>
        <taxon>Magnoliopsida</taxon>
        <taxon>eudicotyledons</taxon>
        <taxon>Gunneridae</taxon>
        <taxon>Pentapetalae</taxon>
        <taxon>asterids</taxon>
        <taxon>lamiids</taxon>
        <taxon>Lamiales</taxon>
        <taxon>Gesneriaceae</taxon>
        <taxon>Didymocarpoideae</taxon>
        <taxon>Trichosporeae</taxon>
        <taxon>Loxocarpinae</taxon>
        <taxon>Dorcoceras</taxon>
    </lineage>
</organism>
<keyword evidence="3" id="KW-1185">Reference proteome</keyword>
<dbReference type="EMBL" id="KV015580">
    <property type="protein sequence ID" value="KZV20677.1"/>
    <property type="molecule type" value="Genomic_DNA"/>
</dbReference>
<dbReference type="AlphaFoldDB" id="A0A2Z7AFW8"/>
<proteinExistence type="predicted"/>
<name>A0A2Z7AFW8_9LAMI</name>
<gene>
    <name evidence="2" type="ORF">F511_25225</name>
</gene>
<reference evidence="2 3" key="1">
    <citation type="journal article" date="2015" name="Proc. Natl. Acad. Sci. U.S.A.">
        <title>The resurrection genome of Boea hygrometrica: A blueprint for survival of dehydration.</title>
        <authorList>
            <person name="Xiao L."/>
            <person name="Yang G."/>
            <person name="Zhang L."/>
            <person name="Yang X."/>
            <person name="Zhao S."/>
            <person name="Ji Z."/>
            <person name="Zhou Q."/>
            <person name="Hu M."/>
            <person name="Wang Y."/>
            <person name="Chen M."/>
            <person name="Xu Y."/>
            <person name="Jin H."/>
            <person name="Xiao X."/>
            <person name="Hu G."/>
            <person name="Bao F."/>
            <person name="Hu Y."/>
            <person name="Wan P."/>
            <person name="Li L."/>
            <person name="Deng X."/>
            <person name="Kuang T."/>
            <person name="Xiang C."/>
            <person name="Zhu J.K."/>
            <person name="Oliver M.J."/>
            <person name="He Y."/>
        </authorList>
    </citation>
    <scope>NUCLEOTIDE SEQUENCE [LARGE SCALE GENOMIC DNA]</scope>
    <source>
        <strain evidence="3">cv. XS01</strain>
    </source>
</reference>
<protein>
    <submittedName>
        <fullName evidence="2">Uncharacterized protein</fullName>
    </submittedName>
</protein>
<sequence length="561" mass="64388">MRKRHVLVTTRGISSKRNQQQEESAARVPYASAGLCTCWYLMYRLVVDDVATEEDQQQLRNLFTVIHFRSDIEVLLQLQEKIIDDVDRIFNSFSLKKLANLKIDESYFDNEALILSWVETDSTRVALNGRMYILTKYRELLIRRFLEARKINFVPVEGSSATDLKVLEMLSDLHRFVVEDLKEQTIAHGLRWEKTCCSKIFEGRPRDRGAVIARTNTNTRSTCWIRTMICVDGVLVIEPCGDHWVKIPQRVVNNEISRQRSYDDTLPPVSAFFKLMKKRWGDVCIEVAQFFVSDLEATRKEVKDIKSALSKDFDEKLADIHNELLEFRVDTQGQLASLAAALNHHLTIKADPTGEVVEVAIEQMNRAVLLEVVLGKASQRRGDSSGSSKRRRSSGESPVRGIRYGPYPPVEFYFSREHIQTLGISFRNVFSLWDSVVVISDAIIHVLACFLTNNKTTSFGLIDTAAFDLALEFRRWFNCYKDLVGVIYSVITVTYSISDELFIFFKKGKAILTIREFRHKRQIDSNAIIYSKWKESMVEIEIVHMPGIKETTSVLRINGGD</sequence>
<feature type="region of interest" description="Disordered" evidence="1">
    <location>
        <begin position="1"/>
        <end position="20"/>
    </location>
</feature>
<evidence type="ECO:0000313" key="3">
    <source>
        <dbReference type="Proteomes" id="UP000250235"/>
    </source>
</evidence>
<evidence type="ECO:0000313" key="2">
    <source>
        <dbReference type="EMBL" id="KZV20677.1"/>
    </source>
</evidence>
<dbReference type="Proteomes" id="UP000250235">
    <property type="component" value="Unassembled WGS sequence"/>
</dbReference>
<feature type="compositionally biased region" description="Polar residues" evidence="1">
    <location>
        <begin position="11"/>
        <end position="20"/>
    </location>
</feature>
<feature type="region of interest" description="Disordered" evidence="1">
    <location>
        <begin position="379"/>
        <end position="402"/>
    </location>
</feature>
<accession>A0A2Z7AFW8</accession>
<evidence type="ECO:0000256" key="1">
    <source>
        <dbReference type="SAM" id="MobiDB-lite"/>
    </source>
</evidence>